<dbReference type="RefSeq" id="WP_121892633.1">
    <property type="nucleotide sequence ID" value="NZ_PENI01000021.1"/>
</dbReference>
<feature type="domain" description="HTH tetR-type" evidence="4">
    <location>
        <begin position="21"/>
        <end position="64"/>
    </location>
</feature>
<dbReference type="PANTHER" id="PTHR30055">
    <property type="entry name" value="HTH-TYPE TRANSCRIPTIONAL REGULATOR RUTR"/>
    <property type="match status" value="1"/>
</dbReference>
<evidence type="ECO:0000256" key="1">
    <source>
        <dbReference type="ARBA" id="ARBA00023015"/>
    </source>
</evidence>
<name>A0A3M0I943_9ACTN</name>
<reference evidence="5 6" key="1">
    <citation type="submission" date="2017-11" db="EMBL/GenBank/DDBJ databases">
        <title>Draft genome of actinobacteria isolated from guarana (Paullinia cupana (Mart.) Ducke.</title>
        <authorList>
            <person name="Siqueira K.A."/>
            <person name="Liotti R.G."/>
            <person name="Mendes T.A.O."/>
            <person name="Soares M.A."/>
        </authorList>
    </citation>
    <scope>NUCLEOTIDE SEQUENCE [LARGE SCALE GENOMIC DNA]</scope>
    <source>
        <strain evidence="5 6">193</strain>
    </source>
</reference>
<organism evidence="5 6">
    <name type="scientific">Streptomyces shenzhenensis</name>
    <dbReference type="NCBI Taxonomy" id="943815"/>
    <lineage>
        <taxon>Bacteria</taxon>
        <taxon>Bacillati</taxon>
        <taxon>Actinomycetota</taxon>
        <taxon>Actinomycetes</taxon>
        <taxon>Kitasatosporales</taxon>
        <taxon>Streptomycetaceae</taxon>
        <taxon>Streptomyces</taxon>
    </lineage>
</organism>
<keyword evidence="1" id="KW-0805">Transcription regulation</keyword>
<proteinExistence type="predicted"/>
<keyword evidence="6" id="KW-1185">Reference proteome</keyword>
<dbReference type="GO" id="GO:0000976">
    <property type="term" value="F:transcription cis-regulatory region binding"/>
    <property type="evidence" value="ECO:0007669"/>
    <property type="project" value="TreeGrafter"/>
</dbReference>
<sequence length="202" mass="21651">MDGQGRPRQRTNQMERTRSAIVAAARALADSGSEIKMSVIAAEARVSEATLYRYFPDLVSLLRAAVPVEDQVEVLRSMTDSDDPVERIGQAAEVLGRAVLRRQGAVRALIAATVAKPSSAKSRPAHRFALIEYALAPWIDREGLAGRADIEQLVRDLAVVISAESLFTLIDLCDLPPDSAITSLVTTARRITATAVADASAA</sequence>
<dbReference type="EMBL" id="PENI01000021">
    <property type="protein sequence ID" value="RMB82719.1"/>
    <property type="molecule type" value="Genomic_DNA"/>
</dbReference>
<evidence type="ECO:0000259" key="4">
    <source>
        <dbReference type="Pfam" id="PF00440"/>
    </source>
</evidence>
<evidence type="ECO:0000256" key="2">
    <source>
        <dbReference type="ARBA" id="ARBA00023125"/>
    </source>
</evidence>
<dbReference type="Proteomes" id="UP000270471">
    <property type="component" value="Unassembled WGS sequence"/>
</dbReference>
<gene>
    <name evidence="5" type="ORF">CTZ28_27960</name>
</gene>
<dbReference type="GO" id="GO:0003700">
    <property type="term" value="F:DNA-binding transcription factor activity"/>
    <property type="evidence" value="ECO:0007669"/>
    <property type="project" value="TreeGrafter"/>
</dbReference>
<comment type="caution">
    <text evidence="5">The sequence shown here is derived from an EMBL/GenBank/DDBJ whole genome shotgun (WGS) entry which is preliminary data.</text>
</comment>
<dbReference type="InterPro" id="IPR009057">
    <property type="entry name" value="Homeodomain-like_sf"/>
</dbReference>
<dbReference type="AlphaFoldDB" id="A0A3M0I943"/>
<evidence type="ECO:0000313" key="5">
    <source>
        <dbReference type="EMBL" id="RMB82719.1"/>
    </source>
</evidence>
<protein>
    <submittedName>
        <fullName evidence="5">TetR family transcriptional regulator</fullName>
    </submittedName>
</protein>
<dbReference type="InterPro" id="IPR050109">
    <property type="entry name" value="HTH-type_TetR-like_transc_reg"/>
</dbReference>
<dbReference type="InterPro" id="IPR001647">
    <property type="entry name" value="HTH_TetR"/>
</dbReference>
<dbReference type="Pfam" id="PF00440">
    <property type="entry name" value="TetR_N"/>
    <property type="match status" value="1"/>
</dbReference>
<keyword evidence="3" id="KW-0804">Transcription</keyword>
<evidence type="ECO:0000256" key="3">
    <source>
        <dbReference type="ARBA" id="ARBA00023163"/>
    </source>
</evidence>
<dbReference type="PANTHER" id="PTHR30055:SF234">
    <property type="entry name" value="HTH-TYPE TRANSCRIPTIONAL REGULATOR BETI"/>
    <property type="match status" value="1"/>
</dbReference>
<evidence type="ECO:0000313" key="6">
    <source>
        <dbReference type="Proteomes" id="UP000270471"/>
    </source>
</evidence>
<accession>A0A3M0I943</accession>
<dbReference type="SUPFAM" id="SSF46689">
    <property type="entry name" value="Homeodomain-like"/>
    <property type="match status" value="1"/>
</dbReference>
<keyword evidence="2" id="KW-0238">DNA-binding</keyword>
<dbReference type="OrthoDB" id="3217159at2"/>
<dbReference type="Gene3D" id="1.10.357.10">
    <property type="entry name" value="Tetracycline Repressor, domain 2"/>
    <property type="match status" value="1"/>
</dbReference>